<protein>
    <recommendedName>
        <fullName evidence="3">Nuclear transport factor 2 family protein</fullName>
    </recommendedName>
</protein>
<keyword evidence="2" id="KW-1185">Reference proteome</keyword>
<organism evidence="1 2">
    <name type="scientific">Terrabacter carboxydivorans</name>
    <dbReference type="NCBI Taxonomy" id="619730"/>
    <lineage>
        <taxon>Bacteria</taxon>
        <taxon>Bacillati</taxon>
        <taxon>Actinomycetota</taxon>
        <taxon>Actinomycetes</taxon>
        <taxon>Micrococcales</taxon>
        <taxon>Intrasporangiaceae</taxon>
        <taxon>Terrabacter</taxon>
    </lineage>
</organism>
<gene>
    <name evidence="1" type="ORF">GCM10009858_08650</name>
</gene>
<accession>A0ABN3L087</accession>
<sequence>MFDSQHVTEDLQAAVRCGDMQRLDAMVSDRMIWTMARLDNPGGKREWIDASCAVTWHWFHVTVCRELDLGGVMVVESIIRQAREPSAGEGATGPVTAEGVVVDVWTLESESWRLVARHPQRIA</sequence>
<proteinExistence type="predicted"/>
<evidence type="ECO:0000313" key="2">
    <source>
        <dbReference type="Proteomes" id="UP001500730"/>
    </source>
</evidence>
<dbReference type="InterPro" id="IPR032710">
    <property type="entry name" value="NTF2-like_dom_sf"/>
</dbReference>
<evidence type="ECO:0008006" key="3">
    <source>
        <dbReference type="Google" id="ProtNLM"/>
    </source>
</evidence>
<reference evidence="1 2" key="1">
    <citation type="journal article" date="2019" name="Int. J. Syst. Evol. Microbiol.">
        <title>The Global Catalogue of Microorganisms (GCM) 10K type strain sequencing project: providing services to taxonomists for standard genome sequencing and annotation.</title>
        <authorList>
            <consortium name="The Broad Institute Genomics Platform"/>
            <consortium name="The Broad Institute Genome Sequencing Center for Infectious Disease"/>
            <person name="Wu L."/>
            <person name="Ma J."/>
        </authorList>
    </citation>
    <scope>NUCLEOTIDE SEQUENCE [LARGE SCALE GENOMIC DNA]</scope>
    <source>
        <strain evidence="1 2">JCM 16259</strain>
    </source>
</reference>
<dbReference type="SUPFAM" id="SSF54427">
    <property type="entry name" value="NTF2-like"/>
    <property type="match status" value="1"/>
</dbReference>
<dbReference type="EMBL" id="BAAARE010000003">
    <property type="protein sequence ID" value="GAA2473566.1"/>
    <property type="molecule type" value="Genomic_DNA"/>
</dbReference>
<name>A0ABN3L087_9MICO</name>
<evidence type="ECO:0000313" key="1">
    <source>
        <dbReference type="EMBL" id="GAA2473566.1"/>
    </source>
</evidence>
<dbReference type="RefSeq" id="WP_344253303.1">
    <property type="nucleotide sequence ID" value="NZ_BAAARE010000003.1"/>
</dbReference>
<comment type="caution">
    <text evidence="1">The sequence shown here is derived from an EMBL/GenBank/DDBJ whole genome shotgun (WGS) entry which is preliminary data.</text>
</comment>
<dbReference type="Proteomes" id="UP001500730">
    <property type="component" value="Unassembled WGS sequence"/>
</dbReference>
<dbReference type="Gene3D" id="3.10.450.50">
    <property type="match status" value="1"/>
</dbReference>